<feature type="domain" description="F-box" evidence="1">
    <location>
        <begin position="2"/>
        <end position="58"/>
    </location>
</feature>
<gene>
    <name evidence="2" type="ORF">RJ639_041323</name>
</gene>
<sequence>MSIQSRNLPEDVIVDILLRLPIQSLLRCRSVSKYWYGPETIHHPDIHVHVESDSWESNEVVGPDVDSLYSTYANGFLHWIAREGRGVLSIVSLDLRNGVFGQMALPIPCYSPRDIHQLFASTGGLSLSLYTYQEGMDGRYEVWVMKEYGVQESWTKQSSFGPLSRLGDIAYPRHYWRDGQIIFQYSYDREEYVHIHGAFSYDPVKQRSTSLPVGGRLDDMYTFDYIEGLTTVQGGGKRSTRMYPLPAGMPL</sequence>
<dbReference type="NCBIfam" id="TIGR01640">
    <property type="entry name" value="F_box_assoc_1"/>
    <property type="match status" value="1"/>
</dbReference>
<evidence type="ECO:0000259" key="1">
    <source>
        <dbReference type="PROSITE" id="PS50181"/>
    </source>
</evidence>
<name>A0AA88WJ90_9ASTE</name>
<dbReference type="PROSITE" id="PS50181">
    <property type="entry name" value="FBOX"/>
    <property type="match status" value="1"/>
</dbReference>
<dbReference type="SUPFAM" id="SSF81383">
    <property type="entry name" value="F-box domain"/>
    <property type="match status" value="1"/>
</dbReference>
<protein>
    <recommendedName>
        <fullName evidence="1">F-box domain-containing protein</fullName>
    </recommendedName>
</protein>
<comment type="caution">
    <text evidence="2">The sequence shown here is derived from an EMBL/GenBank/DDBJ whole genome shotgun (WGS) entry which is preliminary data.</text>
</comment>
<evidence type="ECO:0000313" key="2">
    <source>
        <dbReference type="EMBL" id="KAK3026710.1"/>
    </source>
</evidence>
<dbReference type="PANTHER" id="PTHR31672:SF13">
    <property type="entry name" value="F-BOX PROTEIN CPR30-LIKE"/>
    <property type="match status" value="1"/>
</dbReference>
<dbReference type="EMBL" id="JAVXUP010000490">
    <property type="protein sequence ID" value="KAK3026710.1"/>
    <property type="molecule type" value="Genomic_DNA"/>
</dbReference>
<organism evidence="2 3">
    <name type="scientific">Escallonia herrerae</name>
    <dbReference type="NCBI Taxonomy" id="1293975"/>
    <lineage>
        <taxon>Eukaryota</taxon>
        <taxon>Viridiplantae</taxon>
        <taxon>Streptophyta</taxon>
        <taxon>Embryophyta</taxon>
        <taxon>Tracheophyta</taxon>
        <taxon>Spermatophyta</taxon>
        <taxon>Magnoliopsida</taxon>
        <taxon>eudicotyledons</taxon>
        <taxon>Gunneridae</taxon>
        <taxon>Pentapetalae</taxon>
        <taxon>asterids</taxon>
        <taxon>campanulids</taxon>
        <taxon>Escalloniales</taxon>
        <taxon>Escalloniaceae</taxon>
        <taxon>Escallonia</taxon>
    </lineage>
</organism>
<dbReference type="Proteomes" id="UP001188597">
    <property type="component" value="Unassembled WGS sequence"/>
</dbReference>
<dbReference type="PANTHER" id="PTHR31672">
    <property type="entry name" value="BNACNNG10540D PROTEIN"/>
    <property type="match status" value="1"/>
</dbReference>
<dbReference type="InterPro" id="IPR017451">
    <property type="entry name" value="F-box-assoc_interact_dom"/>
</dbReference>
<dbReference type="InterPro" id="IPR001810">
    <property type="entry name" value="F-box_dom"/>
</dbReference>
<dbReference type="InterPro" id="IPR050796">
    <property type="entry name" value="SCF_F-box_component"/>
</dbReference>
<dbReference type="InterPro" id="IPR036047">
    <property type="entry name" value="F-box-like_dom_sf"/>
</dbReference>
<accession>A0AA88WJ90</accession>
<evidence type="ECO:0000313" key="3">
    <source>
        <dbReference type="Proteomes" id="UP001188597"/>
    </source>
</evidence>
<keyword evidence="3" id="KW-1185">Reference proteome</keyword>
<dbReference type="Gene3D" id="1.20.1280.50">
    <property type="match status" value="1"/>
</dbReference>
<dbReference type="AlphaFoldDB" id="A0AA88WJ90"/>
<dbReference type="SMART" id="SM00256">
    <property type="entry name" value="FBOX"/>
    <property type="match status" value="1"/>
</dbReference>
<reference evidence="2" key="1">
    <citation type="submission" date="2022-12" db="EMBL/GenBank/DDBJ databases">
        <title>Draft genome assemblies for two species of Escallonia (Escalloniales).</title>
        <authorList>
            <person name="Chanderbali A."/>
            <person name="Dervinis C."/>
            <person name="Anghel I."/>
            <person name="Soltis D."/>
            <person name="Soltis P."/>
            <person name="Zapata F."/>
        </authorList>
    </citation>
    <scope>NUCLEOTIDE SEQUENCE</scope>
    <source>
        <strain evidence="2">UCBG64.0493</strain>
        <tissue evidence="2">Leaf</tissue>
    </source>
</reference>
<dbReference type="CDD" id="cd22157">
    <property type="entry name" value="F-box_AtFBW1-like"/>
    <property type="match status" value="1"/>
</dbReference>
<proteinExistence type="predicted"/>
<dbReference type="Pfam" id="PF12937">
    <property type="entry name" value="F-box-like"/>
    <property type="match status" value="1"/>
</dbReference>